<evidence type="ECO:0000256" key="1">
    <source>
        <dbReference type="SAM" id="MobiDB-lite"/>
    </source>
</evidence>
<name>A0AAN6PVN6_9PEZI</name>
<gene>
    <name evidence="2" type="ORF">N658DRAFT_210835</name>
</gene>
<feature type="compositionally biased region" description="Basic residues" evidence="1">
    <location>
        <begin position="92"/>
        <end position="102"/>
    </location>
</feature>
<feature type="region of interest" description="Disordered" evidence="1">
    <location>
        <begin position="92"/>
        <end position="111"/>
    </location>
</feature>
<proteinExistence type="predicted"/>
<evidence type="ECO:0000313" key="3">
    <source>
        <dbReference type="Proteomes" id="UP001305647"/>
    </source>
</evidence>
<dbReference type="AlphaFoldDB" id="A0AAN6PVN6"/>
<evidence type="ECO:0000313" key="2">
    <source>
        <dbReference type="EMBL" id="KAK4098805.1"/>
    </source>
</evidence>
<accession>A0AAN6PVN6</accession>
<protein>
    <submittedName>
        <fullName evidence="2">Uncharacterized protein</fullName>
    </submittedName>
</protein>
<dbReference type="Proteomes" id="UP001305647">
    <property type="component" value="Unassembled WGS sequence"/>
</dbReference>
<dbReference type="EMBL" id="MU863655">
    <property type="protein sequence ID" value="KAK4098805.1"/>
    <property type="molecule type" value="Genomic_DNA"/>
</dbReference>
<reference evidence="2" key="1">
    <citation type="journal article" date="2023" name="Mol. Phylogenet. Evol.">
        <title>Genome-scale phylogeny and comparative genomics of the fungal order Sordariales.</title>
        <authorList>
            <person name="Hensen N."/>
            <person name="Bonometti L."/>
            <person name="Westerberg I."/>
            <person name="Brannstrom I.O."/>
            <person name="Guillou S."/>
            <person name="Cros-Aarteil S."/>
            <person name="Calhoun S."/>
            <person name="Haridas S."/>
            <person name="Kuo A."/>
            <person name="Mondo S."/>
            <person name="Pangilinan J."/>
            <person name="Riley R."/>
            <person name="LaButti K."/>
            <person name="Andreopoulos B."/>
            <person name="Lipzen A."/>
            <person name="Chen C."/>
            <person name="Yan M."/>
            <person name="Daum C."/>
            <person name="Ng V."/>
            <person name="Clum A."/>
            <person name="Steindorff A."/>
            <person name="Ohm R.A."/>
            <person name="Martin F."/>
            <person name="Silar P."/>
            <person name="Natvig D.O."/>
            <person name="Lalanne C."/>
            <person name="Gautier V."/>
            <person name="Ament-Velasquez S.L."/>
            <person name="Kruys A."/>
            <person name="Hutchinson M.I."/>
            <person name="Powell A.J."/>
            <person name="Barry K."/>
            <person name="Miller A.N."/>
            <person name="Grigoriev I.V."/>
            <person name="Debuchy R."/>
            <person name="Gladieux P."/>
            <person name="Hiltunen Thoren M."/>
            <person name="Johannesson H."/>
        </authorList>
    </citation>
    <scope>NUCLEOTIDE SEQUENCE</scope>
    <source>
        <strain evidence="2">CBS 757.83</strain>
    </source>
</reference>
<comment type="caution">
    <text evidence="2">The sequence shown here is derived from an EMBL/GenBank/DDBJ whole genome shotgun (WGS) entry which is preliminary data.</text>
</comment>
<keyword evidence="3" id="KW-1185">Reference proteome</keyword>
<reference evidence="2" key="2">
    <citation type="submission" date="2023-05" db="EMBL/GenBank/DDBJ databases">
        <authorList>
            <consortium name="Lawrence Berkeley National Laboratory"/>
            <person name="Steindorff A."/>
            <person name="Hensen N."/>
            <person name="Bonometti L."/>
            <person name="Westerberg I."/>
            <person name="Brannstrom I.O."/>
            <person name="Guillou S."/>
            <person name="Cros-Aarteil S."/>
            <person name="Calhoun S."/>
            <person name="Haridas S."/>
            <person name="Kuo A."/>
            <person name="Mondo S."/>
            <person name="Pangilinan J."/>
            <person name="Riley R."/>
            <person name="Labutti K."/>
            <person name="Andreopoulos B."/>
            <person name="Lipzen A."/>
            <person name="Chen C."/>
            <person name="Yanf M."/>
            <person name="Daum C."/>
            <person name="Ng V."/>
            <person name="Clum A."/>
            <person name="Ohm R."/>
            <person name="Martin F."/>
            <person name="Silar P."/>
            <person name="Natvig D."/>
            <person name="Lalanne C."/>
            <person name="Gautier V."/>
            <person name="Ament-Velasquez S.L."/>
            <person name="Kruys A."/>
            <person name="Hutchinson M.I."/>
            <person name="Powell A.J."/>
            <person name="Barry K."/>
            <person name="Miller A.N."/>
            <person name="Grigoriev I.V."/>
            <person name="Debuchy R."/>
            <person name="Gladieux P."/>
            <person name="Thoren M.H."/>
            <person name="Johannesson H."/>
        </authorList>
    </citation>
    <scope>NUCLEOTIDE SEQUENCE</scope>
    <source>
        <strain evidence="2">CBS 757.83</strain>
    </source>
</reference>
<sequence>MQATNPVRTTMYLSTRTLIRYQSRRRRRDGDSPAICQRQNKSWATAPYVQNIRFLWRSELMDFIFVVLFILPSRRRLTTRLEGNRLGSKGRVKIHRRNRVGRNRGGGPLLV</sequence>
<organism evidence="2 3">
    <name type="scientific">Parathielavia hyrcaniae</name>
    <dbReference type="NCBI Taxonomy" id="113614"/>
    <lineage>
        <taxon>Eukaryota</taxon>
        <taxon>Fungi</taxon>
        <taxon>Dikarya</taxon>
        <taxon>Ascomycota</taxon>
        <taxon>Pezizomycotina</taxon>
        <taxon>Sordariomycetes</taxon>
        <taxon>Sordariomycetidae</taxon>
        <taxon>Sordariales</taxon>
        <taxon>Chaetomiaceae</taxon>
        <taxon>Parathielavia</taxon>
    </lineage>
</organism>